<feature type="compositionally biased region" description="Basic and acidic residues" evidence="1">
    <location>
        <begin position="44"/>
        <end position="56"/>
    </location>
</feature>
<evidence type="ECO:0000256" key="1">
    <source>
        <dbReference type="SAM" id="MobiDB-lite"/>
    </source>
</evidence>
<organism evidence="2 3">
    <name type="scientific">Streptomyces nigrescens</name>
    <dbReference type="NCBI Taxonomy" id="1920"/>
    <lineage>
        <taxon>Bacteria</taxon>
        <taxon>Bacillati</taxon>
        <taxon>Actinomycetota</taxon>
        <taxon>Actinomycetes</taxon>
        <taxon>Kitasatosporales</taxon>
        <taxon>Streptomycetaceae</taxon>
        <taxon>Streptomyces</taxon>
    </lineage>
</organism>
<evidence type="ECO:0000313" key="2">
    <source>
        <dbReference type="EMBL" id="BDM67354.1"/>
    </source>
</evidence>
<name>A0ABM7ZLR5_STRNI</name>
<accession>A0ABM7ZLR5</accession>
<feature type="region of interest" description="Disordered" evidence="1">
    <location>
        <begin position="1"/>
        <end position="65"/>
    </location>
</feature>
<dbReference type="EMBL" id="AP026073">
    <property type="protein sequence ID" value="BDM67354.1"/>
    <property type="molecule type" value="Genomic_DNA"/>
</dbReference>
<evidence type="ECO:0000313" key="3">
    <source>
        <dbReference type="Proteomes" id="UP001059597"/>
    </source>
</evidence>
<sequence>MGGVVPVRASGSYGTAGSDAHDQPGRSAEASGAEEEGSAGAAHMGRDTDESSRAVCEEFIAPDAK</sequence>
<keyword evidence="3" id="KW-1185">Reference proteome</keyword>
<reference evidence="2" key="1">
    <citation type="submission" date="2022-06" db="EMBL/GenBank/DDBJ databases">
        <title>Complete genome sequence of Streptomyces nigrescens HEK616.</title>
        <authorList>
            <person name="Asamizu S."/>
            <person name="Onaka H."/>
        </authorList>
    </citation>
    <scope>NUCLEOTIDE SEQUENCE</scope>
    <source>
        <strain evidence="2">HEK616</strain>
    </source>
</reference>
<gene>
    <name evidence="2" type="ORF">HEK616_08410</name>
</gene>
<proteinExistence type="predicted"/>
<protein>
    <submittedName>
        <fullName evidence="2">Uncharacterized protein</fullName>
    </submittedName>
</protein>
<dbReference type="Proteomes" id="UP001059597">
    <property type="component" value="Chromosome"/>
</dbReference>